<sequence length="350" mass="40242">MMEQRVEDSALATRLAATANPQLSSSFFSVLPAEIRRMIYVEYWRHNCLYEDAGEHTSTGDSTHKYHIINKVRFGSTVRYTHSPCVVSDQNSHDFRMGRLDLARGQDSEVHTWARRIETDWAVHWPCEELYKNTTRRPQSTFMPALLTCKLMYRECIESIYENLTFVFTDTTTAESFIDLHPPPTLRSLELCIRLPVFLTELYCPPSFQHHPRVSSPDHPGFDAHDNPWATLCNALAHRITLRRLNIWLDIQNLRAWDERVWERRLLKPLAAVSVPRECFTLALPELGPLGKGRGEKNGRTYLEGEYLDRAPFEVKRAPRPNYTEAYLARMLANTTLLTIDAGPAHGGAT</sequence>
<dbReference type="Pfam" id="PF24864">
    <property type="entry name" value="DUF7730"/>
    <property type="match status" value="1"/>
</dbReference>
<organism evidence="2 3">
    <name type="scientific">Coniochaeta ligniaria NRRL 30616</name>
    <dbReference type="NCBI Taxonomy" id="1408157"/>
    <lineage>
        <taxon>Eukaryota</taxon>
        <taxon>Fungi</taxon>
        <taxon>Dikarya</taxon>
        <taxon>Ascomycota</taxon>
        <taxon>Pezizomycotina</taxon>
        <taxon>Sordariomycetes</taxon>
        <taxon>Sordariomycetidae</taxon>
        <taxon>Coniochaetales</taxon>
        <taxon>Coniochaetaceae</taxon>
        <taxon>Coniochaeta</taxon>
    </lineage>
</organism>
<dbReference type="EMBL" id="KV875098">
    <property type="protein sequence ID" value="OIW28268.1"/>
    <property type="molecule type" value="Genomic_DNA"/>
</dbReference>
<evidence type="ECO:0000313" key="3">
    <source>
        <dbReference type="Proteomes" id="UP000182658"/>
    </source>
</evidence>
<reference evidence="2 3" key="1">
    <citation type="submission" date="2016-10" db="EMBL/GenBank/DDBJ databases">
        <title>Draft genome sequence of Coniochaeta ligniaria NRRL30616, a lignocellulolytic fungus for bioabatement of inhibitors in plant biomass hydrolysates.</title>
        <authorList>
            <consortium name="DOE Joint Genome Institute"/>
            <person name="Jimenez D.J."/>
            <person name="Hector R.E."/>
            <person name="Riley R."/>
            <person name="Sun H."/>
            <person name="Grigoriev I.V."/>
            <person name="Van Elsas J.D."/>
            <person name="Nichols N.N."/>
        </authorList>
    </citation>
    <scope>NUCLEOTIDE SEQUENCE [LARGE SCALE GENOMIC DNA]</scope>
    <source>
        <strain evidence="2 3">NRRL 30616</strain>
    </source>
</reference>
<dbReference type="Proteomes" id="UP000182658">
    <property type="component" value="Unassembled WGS sequence"/>
</dbReference>
<dbReference type="InParanoid" id="A0A1J7JG91"/>
<dbReference type="AlphaFoldDB" id="A0A1J7JG91"/>
<protein>
    <recommendedName>
        <fullName evidence="1">DUF7730 domain-containing protein</fullName>
    </recommendedName>
</protein>
<evidence type="ECO:0000313" key="2">
    <source>
        <dbReference type="EMBL" id="OIW28268.1"/>
    </source>
</evidence>
<evidence type="ECO:0000259" key="1">
    <source>
        <dbReference type="Pfam" id="PF24864"/>
    </source>
</evidence>
<proteinExistence type="predicted"/>
<keyword evidence="3" id="KW-1185">Reference proteome</keyword>
<dbReference type="OrthoDB" id="4757095at2759"/>
<name>A0A1J7JG91_9PEZI</name>
<gene>
    <name evidence="2" type="ORF">CONLIGDRAFT_632525</name>
</gene>
<dbReference type="STRING" id="1408157.A0A1J7JG91"/>
<dbReference type="InterPro" id="IPR056632">
    <property type="entry name" value="DUF7730"/>
</dbReference>
<feature type="domain" description="DUF7730" evidence="1">
    <location>
        <begin position="21"/>
        <end position="285"/>
    </location>
</feature>
<accession>A0A1J7JG91</accession>
<dbReference type="PANTHER" id="PTHR38790">
    <property type="entry name" value="2EXR DOMAIN-CONTAINING PROTEIN-RELATED"/>
    <property type="match status" value="1"/>
</dbReference>